<feature type="transmembrane region" description="Helical" evidence="1">
    <location>
        <begin position="46"/>
        <end position="63"/>
    </location>
</feature>
<keyword evidence="3" id="KW-1185">Reference proteome</keyword>
<reference evidence="2 3" key="1">
    <citation type="submission" date="2018-05" db="EMBL/GenBank/DDBJ databases">
        <title>Genomic Encyclopedia of Type Strains, Phase IV (KMG-IV): sequencing the most valuable type-strain genomes for metagenomic binning, comparative biology and taxonomic classification.</title>
        <authorList>
            <person name="Goeker M."/>
        </authorList>
    </citation>
    <scope>NUCLEOTIDE SEQUENCE [LARGE SCALE GENOMIC DNA]</scope>
    <source>
        <strain evidence="2 3">DSM 23606</strain>
    </source>
</reference>
<feature type="transmembrane region" description="Helical" evidence="1">
    <location>
        <begin position="6"/>
        <end position="34"/>
    </location>
</feature>
<keyword evidence="1" id="KW-0812">Transmembrane</keyword>
<evidence type="ECO:0000313" key="3">
    <source>
        <dbReference type="Proteomes" id="UP000246569"/>
    </source>
</evidence>
<dbReference type="AlphaFoldDB" id="A0A317MVJ8"/>
<dbReference type="EMBL" id="QGTJ01000016">
    <property type="protein sequence ID" value="PWV58535.1"/>
    <property type="molecule type" value="Genomic_DNA"/>
</dbReference>
<gene>
    <name evidence="2" type="ORF">C7443_11643</name>
</gene>
<organism evidence="2 3">
    <name type="scientific">Plasticicumulans acidivorans</name>
    <dbReference type="NCBI Taxonomy" id="886464"/>
    <lineage>
        <taxon>Bacteria</taxon>
        <taxon>Pseudomonadati</taxon>
        <taxon>Pseudomonadota</taxon>
        <taxon>Gammaproteobacteria</taxon>
        <taxon>Candidatus Competibacteraceae</taxon>
        <taxon>Plasticicumulans</taxon>
    </lineage>
</organism>
<accession>A0A317MVJ8</accession>
<feature type="transmembrane region" description="Helical" evidence="1">
    <location>
        <begin position="94"/>
        <end position="115"/>
    </location>
</feature>
<sequence>MAGRSQAALIVLATMLLSLLLPPLLLLSGAALALVTLRRGLSEGTVVLALAAAVSLLLGYLLFGHAGPVAGVLPGFWLPVLMLAAVLRATVSLAVAVLVAAAAGWVVVGGFYAALGDPAVWWQQWLTSVLEPAFSEAGIDPASSGLHDLLTWLAPLMPGAIAANLVLSALLALLIGRWWQAQLFNPGGFQQEFHGLRLGRSMALVAIAVWLGAVLSGLPWLVNLGLPLAMALVLQGLAVVHGTIAAKGWKAWPLGVLYGALLVAAPQVVLGLCVLALVDSWADLRARAARSG</sequence>
<comment type="caution">
    <text evidence="2">The sequence shown here is derived from an EMBL/GenBank/DDBJ whole genome shotgun (WGS) entry which is preliminary data.</text>
</comment>
<feature type="transmembrane region" description="Helical" evidence="1">
    <location>
        <begin position="69"/>
        <end position="87"/>
    </location>
</feature>
<evidence type="ECO:0000313" key="2">
    <source>
        <dbReference type="EMBL" id="PWV58535.1"/>
    </source>
</evidence>
<feature type="transmembrane region" description="Helical" evidence="1">
    <location>
        <begin position="202"/>
        <end position="222"/>
    </location>
</feature>
<keyword evidence="1" id="KW-1133">Transmembrane helix</keyword>
<name>A0A317MVJ8_9GAMM</name>
<proteinExistence type="predicted"/>
<protein>
    <submittedName>
        <fullName evidence="2">Uncharacterized protein</fullName>
    </submittedName>
</protein>
<feature type="transmembrane region" description="Helical" evidence="1">
    <location>
        <begin position="152"/>
        <end position="175"/>
    </location>
</feature>
<dbReference type="Proteomes" id="UP000246569">
    <property type="component" value="Unassembled WGS sequence"/>
</dbReference>
<keyword evidence="1" id="KW-0472">Membrane</keyword>
<evidence type="ECO:0000256" key="1">
    <source>
        <dbReference type="SAM" id="Phobius"/>
    </source>
</evidence>
<feature type="transmembrane region" description="Helical" evidence="1">
    <location>
        <begin position="256"/>
        <end position="278"/>
    </location>
</feature>